<accession>A0A8J4UWV1</accession>
<comment type="caution">
    <text evidence="2">The sequence shown here is derived from an EMBL/GenBank/DDBJ whole genome shotgun (WGS) entry which is preliminary data.</text>
</comment>
<feature type="transmembrane region" description="Helical" evidence="1">
    <location>
        <begin position="252"/>
        <end position="273"/>
    </location>
</feature>
<proteinExistence type="predicted"/>
<keyword evidence="1" id="KW-0812">Transmembrane</keyword>
<evidence type="ECO:0000313" key="3">
    <source>
        <dbReference type="Proteomes" id="UP000695562"/>
    </source>
</evidence>
<feature type="transmembrane region" description="Helical" evidence="1">
    <location>
        <begin position="220"/>
        <end position="246"/>
    </location>
</feature>
<evidence type="ECO:0000256" key="1">
    <source>
        <dbReference type="SAM" id="Phobius"/>
    </source>
</evidence>
<evidence type="ECO:0000313" key="2">
    <source>
        <dbReference type="EMBL" id="KAF2077911.1"/>
    </source>
</evidence>
<feature type="transmembrane region" description="Helical" evidence="1">
    <location>
        <begin position="149"/>
        <end position="172"/>
    </location>
</feature>
<feature type="transmembrane region" description="Helical" evidence="1">
    <location>
        <begin position="36"/>
        <end position="59"/>
    </location>
</feature>
<dbReference type="Proteomes" id="UP000695562">
    <property type="component" value="Unassembled WGS sequence"/>
</dbReference>
<feature type="transmembrane region" description="Helical" evidence="1">
    <location>
        <begin position="71"/>
        <end position="92"/>
    </location>
</feature>
<reference evidence="2" key="1">
    <citation type="submission" date="2020-01" db="EMBL/GenBank/DDBJ databases">
        <title>Development of genomics and gene disruption for Polysphondylium violaceum indicates a role for the polyketide synthase stlB in stalk morphogenesis.</title>
        <authorList>
            <person name="Narita B."/>
            <person name="Kawabe Y."/>
            <person name="Kin K."/>
            <person name="Saito T."/>
            <person name="Gibbs R."/>
            <person name="Kuspa A."/>
            <person name="Muzny D."/>
            <person name="Queller D."/>
            <person name="Richards S."/>
            <person name="Strassman J."/>
            <person name="Sucgang R."/>
            <person name="Worley K."/>
            <person name="Schaap P."/>
        </authorList>
    </citation>
    <scope>NUCLEOTIDE SEQUENCE</scope>
    <source>
        <strain evidence="2">QSvi11</strain>
    </source>
</reference>
<feature type="transmembrane region" description="Helical" evidence="1">
    <location>
        <begin position="184"/>
        <end position="208"/>
    </location>
</feature>
<gene>
    <name evidence="2" type="ORF">CYY_000789</name>
</gene>
<dbReference type="EMBL" id="AJWJ01000016">
    <property type="protein sequence ID" value="KAF2077911.1"/>
    <property type="molecule type" value="Genomic_DNA"/>
</dbReference>
<sequence>MSSMHFDSSQLLSSEAYMELEQELMVRDVESVTIDIKLTCSFVSILLFLSVLKIIYLCVLERKSKGFILKMIVTGSNLIALLLTDIGMFLLFEGTMKMDKWISFSLFVNLFINLTCLASILILFLHWVSMMTNIFDIRKGKLLSRNERISFISVFYGPNFILSILTFIFYVAKVPGFEKLSLVSTYFVTCTSLVIILVLYCLLINQLFKMDPSTRNNTKKFFITAFVFSTTTFLLLLLNFLTAYNIQPYELYWVNILTILFFEFQVVFTVFPFNIHKIIKYYNPDYVKPPKKELFKKKNSNQVKIPMDTIKETNLSFGDVQP</sequence>
<keyword evidence="1" id="KW-0472">Membrane</keyword>
<protein>
    <submittedName>
        <fullName evidence="2">Uncharacterized protein</fullName>
    </submittedName>
</protein>
<keyword evidence="1" id="KW-1133">Transmembrane helix</keyword>
<name>A0A8J4UWV1_9MYCE</name>
<feature type="transmembrane region" description="Helical" evidence="1">
    <location>
        <begin position="104"/>
        <end position="128"/>
    </location>
</feature>
<organism evidence="2 3">
    <name type="scientific">Polysphondylium violaceum</name>
    <dbReference type="NCBI Taxonomy" id="133409"/>
    <lineage>
        <taxon>Eukaryota</taxon>
        <taxon>Amoebozoa</taxon>
        <taxon>Evosea</taxon>
        <taxon>Eumycetozoa</taxon>
        <taxon>Dictyostelia</taxon>
        <taxon>Dictyosteliales</taxon>
        <taxon>Dictyosteliaceae</taxon>
        <taxon>Polysphondylium</taxon>
    </lineage>
</organism>
<dbReference type="AlphaFoldDB" id="A0A8J4UWV1"/>
<keyword evidence="3" id="KW-1185">Reference proteome</keyword>